<gene>
    <name evidence="1" type="ORF">M9H77_22390</name>
</gene>
<accession>A0ACC0ARJ3</accession>
<evidence type="ECO:0000313" key="1">
    <source>
        <dbReference type="EMBL" id="KAI5663067.1"/>
    </source>
</evidence>
<protein>
    <submittedName>
        <fullName evidence="1">Uncharacterized protein</fullName>
    </submittedName>
</protein>
<comment type="caution">
    <text evidence="1">The sequence shown here is derived from an EMBL/GenBank/DDBJ whole genome shotgun (WGS) entry which is preliminary data.</text>
</comment>
<dbReference type="Proteomes" id="UP001060085">
    <property type="component" value="Linkage Group LG05"/>
</dbReference>
<name>A0ACC0ARJ3_CATRO</name>
<sequence length="159" mass="18716">MELFQGPVTRTIYRKIEEENKGMVAMFKKNFQGLAWNALEGEDKDQRGSKTLVISIMKEWKSKESSIEDFGDLNIKWKLENHLTARRFFGKGYTQNKPRGVHIKREFTLSTTENTRCVNELEQRSLNDDLQRSKRSLKITRLYEDEVIKLKTLKDKKNG</sequence>
<evidence type="ECO:0000313" key="2">
    <source>
        <dbReference type="Proteomes" id="UP001060085"/>
    </source>
</evidence>
<reference evidence="2" key="1">
    <citation type="journal article" date="2023" name="Nat. Plants">
        <title>Single-cell RNA sequencing provides a high-resolution roadmap for understanding the multicellular compartmentation of specialized metabolism.</title>
        <authorList>
            <person name="Sun S."/>
            <person name="Shen X."/>
            <person name="Li Y."/>
            <person name="Li Y."/>
            <person name="Wang S."/>
            <person name="Li R."/>
            <person name="Zhang H."/>
            <person name="Shen G."/>
            <person name="Guo B."/>
            <person name="Wei J."/>
            <person name="Xu J."/>
            <person name="St-Pierre B."/>
            <person name="Chen S."/>
            <person name="Sun C."/>
        </authorList>
    </citation>
    <scope>NUCLEOTIDE SEQUENCE [LARGE SCALE GENOMIC DNA]</scope>
</reference>
<dbReference type="EMBL" id="CM044705">
    <property type="protein sequence ID" value="KAI5663067.1"/>
    <property type="molecule type" value="Genomic_DNA"/>
</dbReference>
<proteinExistence type="predicted"/>
<keyword evidence="2" id="KW-1185">Reference proteome</keyword>
<organism evidence="1 2">
    <name type="scientific">Catharanthus roseus</name>
    <name type="common">Madagascar periwinkle</name>
    <name type="synonym">Vinca rosea</name>
    <dbReference type="NCBI Taxonomy" id="4058"/>
    <lineage>
        <taxon>Eukaryota</taxon>
        <taxon>Viridiplantae</taxon>
        <taxon>Streptophyta</taxon>
        <taxon>Embryophyta</taxon>
        <taxon>Tracheophyta</taxon>
        <taxon>Spermatophyta</taxon>
        <taxon>Magnoliopsida</taxon>
        <taxon>eudicotyledons</taxon>
        <taxon>Gunneridae</taxon>
        <taxon>Pentapetalae</taxon>
        <taxon>asterids</taxon>
        <taxon>lamiids</taxon>
        <taxon>Gentianales</taxon>
        <taxon>Apocynaceae</taxon>
        <taxon>Rauvolfioideae</taxon>
        <taxon>Vinceae</taxon>
        <taxon>Catharanthinae</taxon>
        <taxon>Catharanthus</taxon>
    </lineage>
</organism>